<feature type="domain" description="HTH arsR-type" evidence="5">
    <location>
        <begin position="1"/>
        <end position="90"/>
    </location>
</feature>
<keyword evidence="2" id="KW-0805">Transcription regulation</keyword>
<dbReference type="OrthoDB" id="9791888at2"/>
<keyword evidence="4" id="KW-0804">Transcription</keyword>
<keyword evidence="1" id="KW-0059">Arsenical resistance</keyword>
<sequence>MINTNDFFDALSDETRRRLLALLVGDDELCVCELCYALDLPQPKVSRHLAVMRESGVLSVRREGLWVYYRIHPLLPAWAYRILDQMGQGCAALEIFQDDRKRLKEMPNRPVRCCA</sequence>
<dbReference type="Gene3D" id="1.10.10.10">
    <property type="entry name" value="Winged helix-like DNA-binding domain superfamily/Winged helix DNA-binding domain"/>
    <property type="match status" value="1"/>
</dbReference>
<protein>
    <submittedName>
        <fullName evidence="6">Regulatory protein, ArsR</fullName>
    </submittedName>
</protein>
<dbReference type="PROSITE" id="PS50987">
    <property type="entry name" value="HTH_ARSR_2"/>
    <property type="match status" value="1"/>
</dbReference>
<evidence type="ECO:0000313" key="7">
    <source>
        <dbReference type="Proteomes" id="UP000015559"/>
    </source>
</evidence>
<dbReference type="GO" id="GO:0046685">
    <property type="term" value="P:response to arsenic-containing substance"/>
    <property type="evidence" value="ECO:0007669"/>
    <property type="project" value="UniProtKB-KW"/>
</dbReference>
<dbReference type="CDD" id="cd00090">
    <property type="entry name" value="HTH_ARSR"/>
    <property type="match status" value="1"/>
</dbReference>
<dbReference type="InterPro" id="IPR036388">
    <property type="entry name" value="WH-like_DNA-bd_sf"/>
</dbReference>
<name>S6AAJ4_SULDS</name>
<evidence type="ECO:0000256" key="4">
    <source>
        <dbReference type="ARBA" id="ARBA00023163"/>
    </source>
</evidence>
<organism evidence="6 7">
    <name type="scientific">Sulfuricella denitrificans (strain DSM 22764 / NBRC 105220 / skB26)</name>
    <dbReference type="NCBI Taxonomy" id="1163617"/>
    <lineage>
        <taxon>Bacteria</taxon>
        <taxon>Pseudomonadati</taxon>
        <taxon>Pseudomonadota</taxon>
        <taxon>Betaproteobacteria</taxon>
        <taxon>Nitrosomonadales</taxon>
        <taxon>Sulfuricellaceae</taxon>
        <taxon>Sulfuricella</taxon>
    </lineage>
</organism>
<dbReference type="HOGENOM" id="CLU_097806_3_1_4"/>
<gene>
    <name evidence="6" type="ORF">SCD_n02156</name>
</gene>
<evidence type="ECO:0000313" key="6">
    <source>
        <dbReference type="EMBL" id="BAN35965.1"/>
    </source>
</evidence>
<dbReference type="eggNOG" id="COG0640">
    <property type="taxonomic scope" value="Bacteria"/>
</dbReference>
<dbReference type="InterPro" id="IPR036390">
    <property type="entry name" value="WH_DNA-bd_sf"/>
</dbReference>
<dbReference type="SUPFAM" id="SSF46785">
    <property type="entry name" value="Winged helix' DNA-binding domain"/>
    <property type="match status" value="1"/>
</dbReference>
<dbReference type="STRING" id="1163617.SCD_n02156"/>
<evidence type="ECO:0000256" key="3">
    <source>
        <dbReference type="ARBA" id="ARBA00023125"/>
    </source>
</evidence>
<dbReference type="InterPro" id="IPR011991">
    <property type="entry name" value="ArsR-like_HTH"/>
</dbReference>
<dbReference type="InterPro" id="IPR001845">
    <property type="entry name" value="HTH_ArsR_DNA-bd_dom"/>
</dbReference>
<reference evidence="6 7" key="1">
    <citation type="journal article" date="2012" name="Appl. Environ. Microbiol.">
        <title>Draft genome sequence of a psychrotolerant sulfur-oxidizing bacterium, Sulfuricella denitrificans skB26, and proteomic insights into cold adaptation.</title>
        <authorList>
            <person name="Watanabe T."/>
            <person name="Kojima H."/>
            <person name="Fukui M."/>
        </authorList>
    </citation>
    <scope>NUCLEOTIDE SEQUENCE [LARGE SCALE GENOMIC DNA]</scope>
    <source>
        <strain evidence="7">skB26</strain>
    </source>
</reference>
<dbReference type="GO" id="GO:0003677">
    <property type="term" value="F:DNA binding"/>
    <property type="evidence" value="ECO:0007669"/>
    <property type="project" value="UniProtKB-KW"/>
</dbReference>
<dbReference type="GO" id="GO:0003700">
    <property type="term" value="F:DNA-binding transcription factor activity"/>
    <property type="evidence" value="ECO:0007669"/>
    <property type="project" value="InterPro"/>
</dbReference>
<evidence type="ECO:0000259" key="5">
    <source>
        <dbReference type="PROSITE" id="PS50987"/>
    </source>
</evidence>
<dbReference type="Pfam" id="PF01022">
    <property type="entry name" value="HTH_5"/>
    <property type="match status" value="1"/>
</dbReference>
<dbReference type="NCBIfam" id="NF007528">
    <property type="entry name" value="PRK10141.1"/>
    <property type="match status" value="1"/>
</dbReference>
<dbReference type="PANTHER" id="PTHR33154">
    <property type="entry name" value="TRANSCRIPTIONAL REGULATOR, ARSR FAMILY"/>
    <property type="match status" value="1"/>
</dbReference>
<accession>S6AAJ4</accession>
<dbReference type="KEGG" id="sdr:SCD_n02156"/>
<dbReference type="PANTHER" id="PTHR33154:SF18">
    <property type="entry name" value="ARSENICAL RESISTANCE OPERON REPRESSOR"/>
    <property type="match status" value="1"/>
</dbReference>
<keyword evidence="7" id="KW-1185">Reference proteome</keyword>
<dbReference type="EMBL" id="AP013066">
    <property type="protein sequence ID" value="BAN35965.1"/>
    <property type="molecule type" value="Genomic_DNA"/>
</dbReference>
<evidence type="ECO:0000256" key="1">
    <source>
        <dbReference type="ARBA" id="ARBA00022849"/>
    </source>
</evidence>
<dbReference type="AlphaFoldDB" id="S6AAJ4"/>
<dbReference type="Proteomes" id="UP000015559">
    <property type="component" value="Chromosome"/>
</dbReference>
<dbReference type="PRINTS" id="PR00778">
    <property type="entry name" value="HTHARSR"/>
</dbReference>
<evidence type="ECO:0000256" key="2">
    <source>
        <dbReference type="ARBA" id="ARBA00023015"/>
    </source>
</evidence>
<proteinExistence type="predicted"/>
<dbReference type="SMART" id="SM00418">
    <property type="entry name" value="HTH_ARSR"/>
    <property type="match status" value="1"/>
</dbReference>
<dbReference type="RefSeq" id="WP_023506958.1">
    <property type="nucleotide sequence ID" value="NC_022357.1"/>
</dbReference>
<dbReference type="NCBIfam" id="NF033788">
    <property type="entry name" value="HTH_metalloreg"/>
    <property type="match status" value="1"/>
</dbReference>
<keyword evidence="3" id="KW-0238">DNA-binding</keyword>
<dbReference type="InterPro" id="IPR051081">
    <property type="entry name" value="HTH_MetalResp_TranReg"/>
</dbReference>